<dbReference type="EMBL" id="CADIKL010000059">
    <property type="protein sequence ID" value="CAB3808475.1"/>
    <property type="molecule type" value="Genomic_DNA"/>
</dbReference>
<evidence type="ECO:0000313" key="1">
    <source>
        <dbReference type="EMBL" id="CAB3808475.1"/>
    </source>
</evidence>
<proteinExistence type="predicted"/>
<dbReference type="RefSeq" id="WP_175198207.1">
    <property type="nucleotide sequence ID" value="NZ_CADIKL010000059.1"/>
</dbReference>
<accession>A0A6J5GX72</accession>
<reference evidence="1 2" key="1">
    <citation type="submission" date="2020-04" db="EMBL/GenBank/DDBJ databases">
        <authorList>
            <person name="De Canck E."/>
        </authorList>
    </citation>
    <scope>NUCLEOTIDE SEQUENCE [LARGE SCALE GENOMIC DNA]</scope>
    <source>
        <strain evidence="1 2">LMG 28688</strain>
    </source>
</reference>
<dbReference type="AlphaFoldDB" id="A0A6J5GX72"/>
<protein>
    <submittedName>
        <fullName evidence="1">Uncharacterized protein</fullName>
    </submittedName>
</protein>
<organism evidence="1 2">
    <name type="scientific">Paraburkholderia caffeinitolerans</name>
    <dbReference type="NCBI Taxonomy" id="1723730"/>
    <lineage>
        <taxon>Bacteria</taxon>
        <taxon>Pseudomonadati</taxon>
        <taxon>Pseudomonadota</taxon>
        <taxon>Betaproteobacteria</taxon>
        <taxon>Burkholderiales</taxon>
        <taxon>Burkholderiaceae</taxon>
        <taxon>Paraburkholderia</taxon>
    </lineage>
</organism>
<sequence length="88" mass="9940">MAYFSIGLFDVYVDVFVINRGFGRPPGDSEMFGFRGEIVPGGGKRTFSGAHHFRSIEKEGYPDRREAIDRGRKHAEGLLRSCERYLPG</sequence>
<dbReference type="Proteomes" id="UP000494119">
    <property type="component" value="Unassembled WGS sequence"/>
</dbReference>
<name>A0A6J5GX72_9BURK</name>
<keyword evidence="2" id="KW-1185">Reference proteome</keyword>
<evidence type="ECO:0000313" key="2">
    <source>
        <dbReference type="Proteomes" id="UP000494119"/>
    </source>
</evidence>
<gene>
    <name evidence="1" type="ORF">LMG28688_06773</name>
</gene>